<evidence type="ECO:0000313" key="1">
    <source>
        <dbReference type="EMBL" id="MFC7669262.1"/>
    </source>
</evidence>
<sequence length="79" mass="8633">MNATATTTEPAVLPDVSAAMERFYGLNDDLDAVQATNRRVLFEFLRTKPSLSVGEIDTLETISELLADLSIAKRRTACS</sequence>
<evidence type="ECO:0000313" key="2">
    <source>
        <dbReference type="Proteomes" id="UP001596513"/>
    </source>
</evidence>
<keyword evidence="2" id="KW-1185">Reference proteome</keyword>
<gene>
    <name evidence="1" type="ORF">ACFQT0_19330</name>
</gene>
<dbReference type="RefSeq" id="WP_380204772.1">
    <property type="nucleotide sequence ID" value="NZ_JBHTEK010000001.1"/>
</dbReference>
<dbReference type="EMBL" id="JBHTEK010000001">
    <property type="protein sequence ID" value="MFC7669262.1"/>
    <property type="molecule type" value="Genomic_DNA"/>
</dbReference>
<proteinExistence type="predicted"/>
<reference evidence="2" key="1">
    <citation type="journal article" date="2019" name="Int. J. Syst. Evol. Microbiol.">
        <title>The Global Catalogue of Microorganisms (GCM) 10K type strain sequencing project: providing services to taxonomists for standard genome sequencing and annotation.</title>
        <authorList>
            <consortium name="The Broad Institute Genomics Platform"/>
            <consortium name="The Broad Institute Genome Sequencing Center for Infectious Disease"/>
            <person name="Wu L."/>
            <person name="Ma J."/>
        </authorList>
    </citation>
    <scope>NUCLEOTIDE SEQUENCE [LARGE SCALE GENOMIC DNA]</scope>
    <source>
        <strain evidence="2">JCM 19635</strain>
    </source>
</reference>
<protein>
    <submittedName>
        <fullName evidence="1">Uncharacterized protein</fullName>
    </submittedName>
</protein>
<accession>A0ABW2UA31</accession>
<comment type="caution">
    <text evidence="1">The sequence shown here is derived from an EMBL/GenBank/DDBJ whole genome shotgun (WGS) entry which is preliminary data.</text>
</comment>
<organism evidence="1 2">
    <name type="scientific">Hymenobacter humi</name>
    <dbReference type="NCBI Taxonomy" id="1411620"/>
    <lineage>
        <taxon>Bacteria</taxon>
        <taxon>Pseudomonadati</taxon>
        <taxon>Bacteroidota</taxon>
        <taxon>Cytophagia</taxon>
        <taxon>Cytophagales</taxon>
        <taxon>Hymenobacteraceae</taxon>
        <taxon>Hymenobacter</taxon>
    </lineage>
</organism>
<dbReference type="Proteomes" id="UP001596513">
    <property type="component" value="Unassembled WGS sequence"/>
</dbReference>
<name>A0ABW2UA31_9BACT</name>